<organism evidence="2 3">
    <name type="scientific">Mortierella alpina</name>
    <name type="common">Oleaginous fungus</name>
    <name type="synonym">Mortierella renispora</name>
    <dbReference type="NCBI Taxonomy" id="64518"/>
    <lineage>
        <taxon>Eukaryota</taxon>
        <taxon>Fungi</taxon>
        <taxon>Fungi incertae sedis</taxon>
        <taxon>Mucoromycota</taxon>
        <taxon>Mortierellomycotina</taxon>
        <taxon>Mortierellomycetes</taxon>
        <taxon>Mortierellales</taxon>
        <taxon>Mortierellaceae</taxon>
        <taxon>Mortierella</taxon>
    </lineage>
</organism>
<dbReference type="GO" id="GO:0016791">
    <property type="term" value="F:phosphatase activity"/>
    <property type="evidence" value="ECO:0007669"/>
    <property type="project" value="TreeGrafter"/>
</dbReference>
<feature type="compositionally biased region" description="Basic residues" evidence="1">
    <location>
        <begin position="243"/>
        <end position="254"/>
    </location>
</feature>
<dbReference type="InterPro" id="IPR050645">
    <property type="entry name" value="Histidine_acid_phosphatase"/>
</dbReference>
<evidence type="ECO:0000313" key="3">
    <source>
        <dbReference type="Proteomes" id="UP000738359"/>
    </source>
</evidence>
<dbReference type="EMBL" id="JAAAHY010002273">
    <property type="protein sequence ID" value="KAF9944886.1"/>
    <property type="molecule type" value="Genomic_DNA"/>
</dbReference>
<feature type="compositionally biased region" description="Basic and acidic residues" evidence="1">
    <location>
        <begin position="270"/>
        <end position="295"/>
    </location>
</feature>
<sequence>MSGPSNNRLQDIYRQNLGGLDAWTRHQRLIDSYVKHRQKSGTEFPEETPAKTELDILHENHRFLRSEEDDRDLTWEQRIAKKYYDKLFKEYALVELKYYTEGRIAMRWRTEKEVFSGKGQFTCGSLRCDESKGLQSWEVNFGYVEHGEKKNALVKIRLCDKCSYRLNYKTAQKRVASSSATTRQEREKSRSSIRRGSGVWDGSKTRDYRGSRLEEAHSRHGENTRSAEKALNRTKESFEESKHTRHAKDRQRRSRRDEQIEEDEQDEQDIDRKDRDGRSSSDKSVRKERKGRSDEFDAVFHGLFE</sequence>
<comment type="caution">
    <text evidence="2">The sequence shown here is derived from an EMBL/GenBank/DDBJ whole genome shotgun (WGS) entry which is preliminary data.</text>
</comment>
<proteinExistence type="predicted"/>
<dbReference type="PANTHER" id="PTHR11567:SF25">
    <property type="entry name" value="PROTEIN FRA10AC1"/>
    <property type="match status" value="1"/>
</dbReference>
<evidence type="ECO:0000313" key="2">
    <source>
        <dbReference type="EMBL" id="KAF9944886.1"/>
    </source>
</evidence>
<feature type="region of interest" description="Disordered" evidence="1">
    <location>
        <begin position="173"/>
        <end position="305"/>
    </location>
</feature>
<reference evidence="2" key="1">
    <citation type="journal article" date="2020" name="Fungal Divers.">
        <title>Resolving the Mortierellaceae phylogeny through synthesis of multi-gene phylogenetics and phylogenomics.</title>
        <authorList>
            <person name="Vandepol N."/>
            <person name="Liber J."/>
            <person name="Desiro A."/>
            <person name="Na H."/>
            <person name="Kennedy M."/>
            <person name="Barry K."/>
            <person name="Grigoriev I.V."/>
            <person name="Miller A.N."/>
            <person name="O'Donnell K."/>
            <person name="Stajich J.E."/>
            <person name="Bonito G."/>
        </authorList>
    </citation>
    <scope>NUCLEOTIDE SEQUENCE</scope>
    <source>
        <strain evidence="2">CK1249</strain>
    </source>
</reference>
<dbReference type="OrthoDB" id="197967at2759"/>
<feature type="compositionally biased region" description="Basic and acidic residues" evidence="1">
    <location>
        <begin position="203"/>
        <end position="242"/>
    </location>
</feature>
<evidence type="ECO:0008006" key="4">
    <source>
        <dbReference type="Google" id="ProtNLM"/>
    </source>
</evidence>
<feature type="compositionally biased region" description="Acidic residues" evidence="1">
    <location>
        <begin position="259"/>
        <end position="269"/>
    </location>
</feature>
<name>A0A9P6IRI5_MORAP</name>
<accession>A0A9P6IRI5</accession>
<protein>
    <recommendedName>
        <fullName evidence="4">Protein FRA10AC1</fullName>
    </recommendedName>
</protein>
<dbReference type="AlphaFoldDB" id="A0A9P6IRI5"/>
<dbReference type="Proteomes" id="UP000738359">
    <property type="component" value="Unassembled WGS sequence"/>
</dbReference>
<keyword evidence="3" id="KW-1185">Reference proteome</keyword>
<dbReference type="InterPro" id="IPR019129">
    <property type="entry name" value="Folate-sensitive_fs_Fra10Ac1"/>
</dbReference>
<dbReference type="Pfam" id="PF09725">
    <property type="entry name" value="Fra10Ac1"/>
    <property type="match status" value="1"/>
</dbReference>
<gene>
    <name evidence="2" type="ORF">BGZ70_004250</name>
</gene>
<evidence type="ECO:0000256" key="1">
    <source>
        <dbReference type="SAM" id="MobiDB-lite"/>
    </source>
</evidence>
<dbReference type="PANTHER" id="PTHR11567">
    <property type="entry name" value="ACID PHOSPHATASE-RELATED"/>
    <property type="match status" value="1"/>
</dbReference>